<reference evidence="1 2" key="1">
    <citation type="submission" date="2016-09" db="EMBL/GenBank/DDBJ databases">
        <authorList>
            <person name="Capua I."/>
            <person name="De Benedictis P."/>
            <person name="Joannis T."/>
            <person name="Lombin L.H."/>
            <person name="Cattoli G."/>
        </authorList>
    </citation>
    <scope>NUCLEOTIDE SEQUENCE [LARGE SCALE GENOMIC DNA]</scope>
    <source>
        <strain evidence="1 2">A7P-90m</strain>
    </source>
</reference>
<dbReference type="OrthoDB" id="1122773at2"/>
<proteinExistence type="predicted"/>
<protein>
    <submittedName>
        <fullName evidence="1">Uncharacterized protein</fullName>
    </submittedName>
</protein>
<evidence type="ECO:0000313" key="1">
    <source>
        <dbReference type="EMBL" id="SDD16914.1"/>
    </source>
</evidence>
<dbReference type="EMBL" id="FMYP01000095">
    <property type="protein sequence ID" value="SDD16914.1"/>
    <property type="molecule type" value="Genomic_DNA"/>
</dbReference>
<dbReference type="AlphaFoldDB" id="A0A1G6SJR1"/>
<dbReference type="Proteomes" id="UP000199452">
    <property type="component" value="Unassembled WGS sequence"/>
</dbReference>
<keyword evidence="2" id="KW-1185">Reference proteome</keyword>
<evidence type="ECO:0000313" key="2">
    <source>
        <dbReference type="Proteomes" id="UP000199452"/>
    </source>
</evidence>
<dbReference type="RefSeq" id="WP_092440864.1">
    <property type="nucleotide sequence ID" value="NZ_FMYP01000095.1"/>
</dbReference>
<name>A0A1G6SJR1_9BACT</name>
<dbReference type="STRING" id="1640674.SAMN05216323_109510"/>
<organism evidence="1 2">
    <name type="scientific">Williamwhitmania taraxaci</name>
    <dbReference type="NCBI Taxonomy" id="1640674"/>
    <lineage>
        <taxon>Bacteria</taxon>
        <taxon>Pseudomonadati</taxon>
        <taxon>Bacteroidota</taxon>
        <taxon>Bacteroidia</taxon>
        <taxon>Bacteroidales</taxon>
        <taxon>Williamwhitmaniaceae</taxon>
        <taxon>Williamwhitmania</taxon>
    </lineage>
</organism>
<sequence>MNPTEKMDFIQSHLYLADEGLINEFYEMLCKDTALKCKLESRAIKAENDIQTGNLFSREELEKRIF</sequence>
<accession>A0A1G6SJR1</accession>
<gene>
    <name evidence="1" type="ORF">SAMN05216323_109510</name>
</gene>